<feature type="compositionally biased region" description="Basic and acidic residues" evidence="1">
    <location>
        <begin position="244"/>
        <end position="261"/>
    </location>
</feature>
<dbReference type="EMBL" id="JANAVB010013734">
    <property type="protein sequence ID" value="KAJ6834874.1"/>
    <property type="molecule type" value="Genomic_DNA"/>
</dbReference>
<evidence type="ECO:0000313" key="3">
    <source>
        <dbReference type="EMBL" id="KAJ6834874.1"/>
    </source>
</evidence>
<dbReference type="Proteomes" id="UP001140949">
    <property type="component" value="Unassembled WGS sequence"/>
</dbReference>
<name>A0AAX6H283_IRIPA</name>
<dbReference type="InterPro" id="IPR008922">
    <property type="entry name" value="Di-copper_centre_dom_sf"/>
</dbReference>
<keyword evidence="2" id="KW-0472">Membrane</keyword>
<gene>
    <name evidence="3" type="ORF">M6B38_332645</name>
</gene>
<keyword evidence="2" id="KW-0812">Transmembrane</keyword>
<evidence type="ECO:0000313" key="4">
    <source>
        <dbReference type="Proteomes" id="UP001140949"/>
    </source>
</evidence>
<keyword evidence="4" id="KW-1185">Reference proteome</keyword>
<dbReference type="AlphaFoldDB" id="A0AAX6H283"/>
<proteinExistence type="predicted"/>
<reference evidence="3" key="2">
    <citation type="submission" date="2023-04" db="EMBL/GenBank/DDBJ databases">
        <authorList>
            <person name="Bruccoleri R.E."/>
            <person name="Oakeley E.J."/>
            <person name="Faust A.-M."/>
            <person name="Dessus-Babus S."/>
            <person name="Altorfer M."/>
            <person name="Burckhardt D."/>
            <person name="Oertli M."/>
            <person name="Naumann U."/>
            <person name="Petersen F."/>
            <person name="Wong J."/>
        </authorList>
    </citation>
    <scope>NUCLEOTIDE SEQUENCE</scope>
    <source>
        <strain evidence="3">GSM-AAB239-AS_SAM_17_03QT</strain>
        <tissue evidence="3">Leaf</tissue>
    </source>
</reference>
<evidence type="ECO:0000256" key="1">
    <source>
        <dbReference type="SAM" id="MobiDB-lite"/>
    </source>
</evidence>
<dbReference type="Gene3D" id="1.10.1280.10">
    <property type="entry name" value="Di-copper center containing domain from catechol oxidase"/>
    <property type="match status" value="1"/>
</dbReference>
<protein>
    <submittedName>
        <fullName evidence="3">Polyphenol oxidase II</fullName>
    </submittedName>
</protein>
<reference evidence="3" key="1">
    <citation type="journal article" date="2023" name="GigaByte">
        <title>Genome assembly of the bearded iris, Iris pallida Lam.</title>
        <authorList>
            <person name="Bruccoleri R.E."/>
            <person name="Oakeley E.J."/>
            <person name="Faust A.M.E."/>
            <person name="Altorfer M."/>
            <person name="Dessus-Babus S."/>
            <person name="Burckhardt D."/>
            <person name="Oertli M."/>
            <person name="Naumann U."/>
            <person name="Petersen F."/>
            <person name="Wong J."/>
        </authorList>
    </citation>
    <scope>NUCLEOTIDE SEQUENCE</scope>
    <source>
        <strain evidence="3">GSM-AAB239-AS_SAM_17_03QT</strain>
    </source>
</reference>
<feature type="region of interest" description="Disordered" evidence="1">
    <location>
        <begin position="244"/>
        <end position="277"/>
    </location>
</feature>
<sequence length="277" mass="31198">MKSTSSSVWCYVPLFVVLGFVLILLAQESQHHGYYSLSSYSRRNQILLLSSKAKGWLRFTDTGDTHSASTSSSSTEYYSGIPLSPNLSTCHSTSSETFQLPNRSTHVVNCCPASPDSGKPVIDFQFPSPSTSPLRIRRPAHRLALDEEYLAKYNKAVAMMKQLPSDPPPQLPPPGPNPLPLLQRRLLSSRQLRRRHQCPFHGPQQLALLPVPPILRLLPRAHTRKAHRRRHLRAPLLELRLPRRDADPGHLHEGRTARREAGWSPLAAGTRSHRLQY</sequence>
<evidence type="ECO:0000256" key="2">
    <source>
        <dbReference type="SAM" id="Phobius"/>
    </source>
</evidence>
<dbReference type="SUPFAM" id="SSF48056">
    <property type="entry name" value="Di-copper centre-containing domain"/>
    <property type="match status" value="1"/>
</dbReference>
<organism evidence="3 4">
    <name type="scientific">Iris pallida</name>
    <name type="common">Sweet iris</name>
    <dbReference type="NCBI Taxonomy" id="29817"/>
    <lineage>
        <taxon>Eukaryota</taxon>
        <taxon>Viridiplantae</taxon>
        <taxon>Streptophyta</taxon>
        <taxon>Embryophyta</taxon>
        <taxon>Tracheophyta</taxon>
        <taxon>Spermatophyta</taxon>
        <taxon>Magnoliopsida</taxon>
        <taxon>Liliopsida</taxon>
        <taxon>Asparagales</taxon>
        <taxon>Iridaceae</taxon>
        <taxon>Iridoideae</taxon>
        <taxon>Irideae</taxon>
        <taxon>Iris</taxon>
    </lineage>
</organism>
<comment type="caution">
    <text evidence="3">The sequence shown here is derived from an EMBL/GenBank/DDBJ whole genome shotgun (WGS) entry which is preliminary data.</text>
</comment>
<keyword evidence="2" id="KW-1133">Transmembrane helix</keyword>
<feature type="transmembrane region" description="Helical" evidence="2">
    <location>
        <begin position="6"/>
        <end position="26"/>
    </location>
</feature>
<accession>A0AAX6H283</accession>